<evidence type="ECO:0000256" key="1">
    <source>
        <dbReference type="SAM" id="Phobius"/>
    </source>
</evidence>
<dbReference type="InterPro" id="IPR022060">
    <property type="entry name" value="DUF3616"/>
</dbReference>
<dbReference type="Pfam" id="PF12275">
    <property type="entry name" value="DUF3616"/>
    <property type="match status" value="1"/>
</dbReference>
<keyword evidence="1" id="KW-0472">Membrane</keyword>
<dbReference type="InterPro" id="IPR011042">
    <property type="entry name" value="6-blade_b-propeller_TolB-like"/>
</dbReference>
<evidence type="ECO:0000259" key="2">
    <source>
        <dbReference type="Pfam" id="PF12275"/>
    </source>
</evidence>
<evidence type="ECO:0000313" key="4">
    <source>
        <dbReference type="Proteomes" id="UP000059847"/>
    </source>
</evidence>
<keyword evidence="1" id="KW-1133">Transmembrane helix</keyword>
<name>A0A0M5TIT6_9GAMM</name>
<dbReference type="AlphaFoldDB" id="A0A0M5TIT6"/>
<protein>
    <recommendedName>
        <fullName evidence="2">DUF3616 domain-containing protein</fullName>
    </recommendedName>
</protein>
<sequence length="351" mass="38682">MSQPQAPIISSSVFRWAILASILAAVVISLCLFFYPSTSVKAAAATAAPQLTEDGMGTFNKIYEPSAVLQLPDGRVLIVEDEEHRALNILKISDNGSLIEDAAANLQFNQGFEHKLDDLEGLTADHHGFIYITTSHSSMKNGKRRHNREQLVRFRVDGDTVQDVRTVKTLRDEISGSKSIAAAIKAKTGKNPDFDTLNIEGLTYAHKTEDLLLGLRAPMAGKYSIILAIENPAEVFEKNAAPIFGKPIFLNLEGGGIRSLHFSTILNKYVIANEVLDAKGKHYSKIWTWSGNPKEAPVFIDIPELSDLKNIEGIDSVNVNGVAKLLFTADEGDEKKEIPAKYRFVDETRFK</sequence>
<dbReference type="Gene3D" id="2.120.10.30">
    <property type="entry name" value="TolB, C-terminal domain"/>
    <property type="match status" value="1"/>
</dbReference>
<dbReference type="STRING" id="45610.AOC03_08120"/>
<dbReference type="EMBL" id="CP012678">
    <property type="protein sequence ID" value="ALF60012.1"/>
    <property type="molecule type" value="Genomic_DNA"/>
</dbReference>
<evidence type="ECO:0000313" key="3">
    <source>
        <dbReference type="EMBL" id="ALF60012.1"/>
    </source>
</evidence>
<keyword evidence="1" id="KW-0812">Transmembrane</keyword>
<proteinExistence type="predicted"/>
<gene>
    <name evidence="3" type="ORF">AOC03_08120</name>
</gene>
<dbReference type="KEGG" id="pur:AOC03_08120"/>
<feature type="domain" description="DUF3616" evidence="2">
    <location>
        <begin position="177"/>
        <end position="291"/>
    </location>
</feature>
<feature type="transmembrane region" description="Helical" evidence="1">
    <location>
        <begin position="12"/>
        <end position="35"/>
    </location>
</feature>
<reference evidence="3 4" key="1">
    <citation type="submission" date="2015-09" db="EMBL/GenBank/DDBJ databases">
        <title>Complete genome of Psychrobacter urativorans R10.10B.</title>
        <authorList>
            <person name="See-Too W.S."/>
            <person name="Chan K.G."/>
        </authorList>
    </citation>
    <scope>NUCLEOTIDE SEQUENCE [LARGE SCALE GENOMIC DNA]</scope>
    <source>
        <strain evidence="3 4">R10.10B</strain>
    </source>
</reference>
<accession>A0A0M5TIT6</accession>
<dbReference type="RefSeq" id="WP_062534957.1">
    <property type="nucleotide sequence ID" value="NZ_CP012678.1"/>
</dbReference>
<dbReference type="Proteomes" id="UP000059847">
    <property type="component" value="Chromosome"/>
</dbReference>
<organism evidence="3 4">
    <name type="scientific">Psychrobacter urativorans</name>
    <dbReference type="NCBI Taxonomy" id="45610"/>
    <lineage>
        <taxon>Bacteria</taxon>
        <taxon>Pseudomonadati</taxon>
        <taxon>Pseudomonadota</taxon>
        <taxon>Gammaproteobacteria</taxon>
        <taxon>Moraxellales</taxon>
        <taxon>Moraxellaceae</taxon>
        <taxon>Psychrobacter</taxon>
    </lineage>
</organism>
<keyword evidence="4" id="KW-1185">Reference proteome</keyword>